<dbReference type="InterPro" id="IPR041122">
    <property type="entry name" value="RecJ_OB"/>
</dbReference>
<feature type="domain" description="RecJ OB" evidence="8">
    <location>
        <begin position="524"/>
        <end position="647"/>
    </location>
</feature>
<dbReference type="AlphaFoldDB" id="A0A559K4A0"/>
<sequence>MKSRWILRETEDTQAEKLQRLLSDTRRPISMAGARMLAAAGLRELDDVARFYKPYKKSLSDPFLLLDMEKAVNKIMEVVDRGGKIAVYTDYDADGVTTAAQFKNCFAIMGVQVDVFLPNRFQEGYGLHVGKLKEEIIGKYDLVITGDTGIRGNDGAEATMRSGLTELIITDHHDPVEGRIRDRILQKTGEDIDLSGWSVQQIEDKLKELDIVPKNCRVEVVGEDYIALPYAHAIINPKRLGDPYPCKTLSGVAVVYKLFQALFQKRGIDEMKLIMTLDNVAAGLVADMVHHIDVRHNEDGVDILDFEVRSMIQFGIRIINDAPKVWVRSICEVMNLNGKLDEGHLGFNIGPMLNAPGRLDDPRPAYELLTETDPEASLELADRCKTYNDTRKAQIESAVKLVKEECTSDYGVFIASEHFHIGIAGLVATRFKDFFYRPTVAVAPVMKNGKEVWKGSARSIRDIHMLDVLDQVKEDIGHFEYGGHEGAAGLTLYPEQLEPFGKSFAVRCQAYGEETFIKTYEYHAEVAPEDITFQFYDEIEGLKPYGQGNPKPVYRLNGVTVRYIDPKKNGGLYHFYSKAEGRTYQFKGKEWNRGAEIIPKWQELSLSKSKIAKEKGLPSEDVYADVLFNLTVNEWNGEKKLELDIVDIKYY</sequence>
<comment type="caution">
    <text evidence="9">The sequence shown here is derived from an EMBL/GenBank/DDBJ whole genome shotgun (WGS) entry which is preliminary data.</text>
</comment>
<evidence type="ECO:0000259" key="7">
    <source>
        <dbReference type="Pfam" id="PF02272"/>
    </source>
</evidence>
<dbReference type="RefSeq" id="WP_144852898.1">
    <property type="nucleotide sequence ID" value="NZ_VNJI01000046.1"/>
</dbReference>
<evidence type="ECO:0000313" key="10">
    <source>
        <dbReference type="Proteomes" id="UP000317036"/>
    </source>
</evidence>
<dbReference type="GO" id="GO:0004527">
    <property type="term" value="F:exonuclease activity"/>
    <property type="evidence" value="ECO:0007669"/>
    <property type="project" value="UniProtKB-KW"/>
</dbReference>
<dbReference type="InterPro" id="IPR051673">
    <property type="entry name" value="SSDNA_exonuclease_RecJ"/>
</dbReference>
<dbReference type="Pfam" id="PF17768">
    <property type="entry name" value="RecJ_OB"/>
    <property type="match status" value="1"/>
</dbReference>
<name>A0A559K4A0_9BACL</name>
<dbReference type="PANTHER" id="PTHR30255">
    <property type="entry name" value="SINGLE-STRANDED-DNA-SPECIFIC EXONUCLEASE RECJ"/>
    <property type="match status" value="1"/>
</dbReference>
<dbReference type="Gene3D" id="3.10.310.30">
    <property type="match status" value="1"/>
</dbReference>
<reference evidence="9 10" key="1">
    <citation type="submission" date="2019-07" db="EMBL/GenBank/DDBJ databases">
        <authorList>
            <person name="Kim J."/>
        </authorList>
    </citation>
    <scope>NUCLEOTIDE SEQUENCE [LARGE SCALE GENOMIC DNA]</scope>
    <source>
        <strain evidence="9 10">JC52</strain>
    </source>
</reference>
<evidence type="ECO:0000256" key="5">
    <source>
        <dbReference type="ARBA" id="ARBA00022839"/>
    </source>
</evidence>
<keyword evidence="4" id="KW-0378">Hydrolase</keyword>
<feature type="domain" description="DDH" evidence="6">
    <location>
        <begin position="84"/>
        <end position="176"/>
    </location>
</feature>
<keyword evidence="5" id="KW-0269">Exonuclease</keyword>
<evidence type="ECO:0000256" key="1">
    <source>
        <dbReference type="ARBA" id="ARBA00005915"/>
    </source>
</evidence>
<protein>
    <recommendedName>
        <fullName evidence="2">Single-stranded-DNA-specific exonuclease RecJ</fullName>
    </recommendedName>
</protein>
<gene>
    <name evidence="9" type="ORF">FPZ49_26765</name>
</gene>
<dbReference type="InterPro" id="IPR038763">
    <property type="entry name" value="DHH_sf"/>
</dbReference>
<accession>A0A559K4A0</accession>
<evidence type="ECO:0000256" key="2">
    <source>
        <dbReference type="ARBA" id="ARBA00019841"/>
    </source>
</evidence>
<keyword evidence="3" id="KW-0540">Nuclease</keyword>
<keyword evidence="10" id="KW-1185">Reference proteome</keyword>
<dbReference type="InterPro" id="IPR003156">
    <property type="entry name" value="DHHA1_dom"/>
</dbReference>
<evidence type="ECO:0000259" key="6">
    <source>
        <dbReference type="Pfam" id="PF01368"/>
    </source>
</evidence>
<dbReference type="SUPFAM" id="SSF64182">
    <property type="entry name" value="DHH phosphoesterases"/>
    <property type="match status" value="2"/>
</dbReference>
<dbReference type="OrthoDB" id="9809852at2"/>
<dbReference type="EMBL" id="VNJI01000046">
    <property type="protein sequence ID" value="TVY06920.1"/>
    <property type="molecule type" value="Genomic_DNA"/>
</dbReference>
<proteinExistence type="inferred from homology"/>
<dbReference type="Pfam" id="PF02272">
    <property type="entry name" value="DHHA1"/>
    <property type="match status" value="1"/>
</dbReference>
<evidence type="ECO:0000256" key="4">
    <source>
        <dbReference type="ARBA" id="ARBA00022801"/>
    </source>
</evidence>
<dbReference type="InterPro" id="IPR001667">
    <property type="entry name" value="DDH_dom"/>
</dbReference>
<organism evidence="9 10">
    <name type="scientific">Paenibacillus cremeus</name>
    <dbReference type="NCBI Taxonomy" id="2163881"/>
    <lineage>
        <taxon>Bacteria</taxon>
        <taxon>Bacillati</taxon>
        <taxon>Bacillota</taxon>
        <taxon>Bacilli</taxon>
        <taxon>Bacillales</taxon>
        <taxon>Paenibacillaceae</taxon>
        <taxon>Paenibacillus</taxon>
    </lineage>
</organism>
<dbReference type="Proteomes" id="UP000317036">
    <property type="component" value="Unassembled WGS sequence"/>
</dbReference>
<dbReference type="GO" id="GO:0003676">
    <property type="term" value="F:nucleic acid binding"/>
    <property type="evidence" value="ECO:0007669"/>
    <property type="project" value="InterPro"/>
</dbReference>
<dbReference type="PANTHER" id="PTHR30255:SF2">
    <property type="entry name" value="SINGLE-STRANDED-DNA-SPECIFIC EXONUCLEASE RECJ"/>
    <property type="match status" value="1"/>
</dbReference>
<comment type="similarity">
    <text evidence="1">Belongs to the RecJ family.</text>
</comment>
<dbReference type="Gene3D" id="3.90.1640.30">
    <property type="match status" value="2"/>
</dbReference>
<dbReference type="Pfam" id="PF01368">
    <property type="entry name" value="DHH"/>
    <property type="match status" value="1"/>
</dbReference>
<feature type="domain" description="DHHA1" evidence="7">
    <location>
        <begin position="417"/>
        <end position="500"/>
    </location>
</feature>
<evidence type="ECO:0000259" key="8">
    <source>
        <dbReference type="Pfam" id="PF17768"/>
    </source>
</evidence>
<evidence type="ECO:0000313" key="9">
    <source>
        <dbReference type="EMBL" id="TVY06920.1"/>
    </source>
</evidence>
<evidence type="ECO:0000256" key="3">
    <source>
        <dbReference type="ARBA" id="ARBA00022722"/>
    </source>
</evidence>